<keyword evidence="5 8" id="KW-0863">Zinc-finger</keyword>
<evidence type="ECO:0000259" key="10">
    <source>
        <dbReference type="PROSITE" id="PS50089"/>
    </source>
</evidence>
<dbReference type="PANTHER" id="PTHR15710">
    <property type="entry name" value="E3 UBIQUITIN-PROTEIN LIGASE PRAJA"/>
    <property type="match status" value="1"/>
</dbReference>
<evidence type="ECO:0000313" key="12">
    <source>
        <dbReference type="Proteomes" id="UP001359559"/>
    </source>
</evidence>
<evidence type="ECO:0000256" key="9">
    <source>
        <dbReference type="SAM" id="MobiDB-lite"/>
    </source>
</evidence>
<feature type="region of interest" description="Disordered" evidence="9">
    <location>
        <begin position="243"/>
        <end position="304"/>
    </location>
</feature>
<dbReference type="EC" id="2.3.2.27" evidence="2"/>
<dbReference type="SMART" id="SM00184">
    <property type="entry name" value="RING"/>
    <property type="match status" value="1"/>
</dbReference>
<evidence type="ECO:0000256" key="2">
    <source>
        <dbReference type="ARBA" id="ARBA00012483"/>
    </source>
</evidence>
<dbReference type="GO" id="GO:0016567">
    <property type="term" value="P:protein ubiquitination"/>
    <property type="evidence" value="ECO:0007669"/>
    <property type="project" value="UniProtKB-ARBA"/>
</dbReference>
<feature type="compositionally biased region" description="Low complexity" evidence="9">
    <location>
        <begin position="283"/>
        <end position="304"/>
    </location>
</feature>
<comment type="caution">
    <text evidence="11">The sequence shown here is derived from an EMBL/GenBank/DDBJ whole genome shotgun (WGS) entry which is preliminary data.</text>
</comment>
<evidence type="ECO:0000256" key="5">
    <source>
        <dbReference type="ARBA" id="ARBA00022771"/>
    </source>
</evidence>
<dbReference type="FunFam" id="3.30.40.10:FF:000127">
    <property type="entry name" value="E3 ubiquitin-protein ligase RNF181"/>
    <property type="match status" value="1"/>
</dbReference>
<dbReference type="InterPro" id="IPR001841">
    <property type="entry name" value="Znf_RING"/>
</dbReference>
<dbReference type="EMBL" id="JAYKXN010000002">
    <property type="protein sequence ID" value="KAK7309800.1"/>
    <property type="molecule type" value="Genomic_DNA"/>
</dbReference>
<dbReference type="InterPro" id="IPR013083">
    <property type="entry name" value="Znf_RING/FYVE/PHD"/>
</dbReference>
<keyword evidence="4" id="KW-0479">Metal-binding</keyword>
<name>A0AAN9PRY1_CLITE</name>
<evidence type="ECO:0000256" key="7">
    <source>
        <dbReference type="ARBA" id="ARBA00022833"/>
    </source>
</evidence>
<protein>
    <recommendedName>
        <fullName evidence="2">RING-type E3 ubiquitin transferase</fullName>
        <ecNumber evidence="2">2.3.2.27</ecNumber>
    </recommendedName>
</protein>
<proteinExistence type="predicted"/>
<dbReference type="Gene3D" id="3.30.40.10">
    <property type="entry name" value="Zinc/RING finger domain, C3HC4 (zinc finger)"/>
    <property type="match status" value="1"/>
</dbReference>
<evidence type="ECO:0000256" key="6">
    <source>
        <dbReference type="ARBA" id="ARBA00022786"/>
    </source>
</evidence>
<dbReference type="GO" id="GO:0061630">
    <property type="term" value="F:ubiquitin protein ligase activity"/>
    <property type="evidence" value="ECO:0007669"/>
    <property type="project" value="UniProtKB-EC"/>
</dbReference>
<dbReference type="PROSITE" id="PS50089">
    <property type="entry name" value="ZF_RING_2"/>
    <property type="match status" value="1"/>
</dbReference>
<dbReference type="AlphaFoldDB" id="A0AAN9PRY1"/>
<evidence type="ECO:0000256" key="4">
    <source>
        <dbReference type="ARBA" id="ARBA00022723"/>
    </source>
</evidence>
<dbReference type="GO" id="GO:0005737">
    <property type="term" value="C:cytoplasm"/>
    <property type="evidence" value="ECO:0007669"/>
    <property type="project" value="TreeGrafter"/>
</dbReference>
<evidence type="ECO:0000256" key="1">
    <source>
        <dbReference type="ARBA" id="ARBA00000900"/>
    </source>
</evidence>
<evidence type="ECO:0000256" key="8">
    <source>
        <dbReference type="PROSITE-ProRule" id="PRU00175"/>
    </source>
</evidence>
<feature type="domain" description="RING-type" evidence="10">
    <location>
        <begin position="196"/>
        <end position="237"/>
    </location>
</feature>
<feature type="compositionally biased region" description="Basic and acidic residues" evidence="9">
    <location>
        <begin position="243"/>
        <end position="260"/>
    </location>
</feature>
<dbReference type="PANTHER" id="PTHR15710:SF132">
    <property type="entry name" value="E3 UBIQUITIN-PROTEIN LIGASE MPSR1"/>
    <property type="match status" value="1"/>
</dbReference>
<gene>
    <name evidence="11" type="ORF">RJT34_06828</name>
</gene>
<dbReference type="Pfam" id="PF13639">
    <property type="entry name" value="zf-RING_2"/>
    <property type="match status" value="1"/>
</dbReference>
<keyword evidence="3" id="KW-0808">Transferase</keyword>
<keyword evidence="12" id="KW-1185">Reference proteome</keyword>
<dbReference type="SUPFAM" id="SSF57850">
    <property type="entry name" value="RING/U-box"/>
    <property type="match status" value="1"/>
</dbReference>
<keyword evidence="6" id="KW-0833">Ubl conjugation pathway</keyword>
<keyword evidence="7" id="KW-0862">Zinc</keyword>
<dbReference type="GO" id="GO:0008270">
    <property type="term" value="F:zinc ion binding"/>
    <property type="evidence" value="ECO:0007669"/>
    <property type="project" value="UniProtKB-KW"/>
</dbReference>
<feature type="region of interest" description="Disordered" evidence="9">
    <location>
        <begin position="114"/>
        <end position="135"/>
    </location>
</feature>
<evidence type="ECO:0000256" key="3">
    <source>
        <dbReference type="ARBA" id="ARBA00022679"/>
    </source>
</evidence>
<comment type="catalytic activity">
    <reaction evidence="1">
        <text>S-ubiquitinyl-[E2 ubiquitin-conjugating enzyme]-L-cysteine + [acceptor protein]-L-lysine = [E2 ubiquitin-conjugating enzyme]-L-cysteine + N(6)-ubiquitinyl-[acceptor protein]-L-lysine.</text>
        <dbReference type="EC" id="2.3.2.27"/>
    </reaction>
</comment>
<organism evidence="11 12">
    <name type="scientific">Clitoria ternatea</name>
    <name type="common">Butterfly pea</name>
    <dbReference type="NCBI Taxonomy" id="43366"/>
    <lineage>
        <taxon>Eukaryota</taxon>
        <taxon>Viridiplantae</taxon>
        <taxon>Streptophyta</taxon>
        <taxon>Embryophyta</taxon>
        <taxon>Tracheophyta</taxon>
        <taxon>Spermatophyta</taxon>
        <taxon>Magnoliopsida</taxon>
        <taxon>eudicotyledons</taxon>
        <taxon>Gunneridae</taxon>
        <taxon>Pentapetalae</taxon>
        <taxon>rosids</taxon>
        <taxon>fabids</taxon>
        <taxon>Fabales</taxon>
        <taxon>Fabaceae</taxon>
        <taxon>Papilionoideae</taxon>
        <taxon>50 kb inversion clade</taxon>
        <taxon>NPAAA clade</taxon>
        <taxon>indigoferoid/millettioid clade</taxon>
        <taxon>Phaseoleae</taxon>
        <taxon>Clitoria</taxon>
    </lineage>
</organism>
<dbReference type="Proteomes" id="UP001359559">
    <property type="component" value="Unassembled WGS sequence"/>
</dbReference>
<evidence type="ECO:0000313" key="11">
    <source>
        <dbReference type="EMBL" id="KAK7309800.1"/>
    </source>
</evidence>
<sequence>MEGHLKDKQANNTATCTASNLPDPSTTFSFLLPQYIFILLSTFFSHSHTIIPNILKHHHLPSFPSSFISHFSEVKPEKMASESEVPEISSVFERLMRNRDMTLFLPFLFGLSDATPREGNDDPDDETQSTETPQRERIILVNPFTQGMVVIDGASSLEALFRELGSVKSGRPPASKESIEAMPSVEIEEGGEGLECVVCLEEFEVGGVAKEMPCKHRFHSNCIEKWLGIHGSCPVCRYGMPVDDKDGGKKREEEGEERRVGGSGGGEVWVSFSFNRSRRSQDSDQASSQNDDSSSSGGDAEAEN</sequence>
<accession>A0AAN9PRY1</accession>
<reference evidence="11 12" key="1">
    <citation type="submission" date="2024-01" db="EMBL/GenBank/DDBJ databases">
        <title>The genomes of 5 underutilized Papilionoideae crops provide insights into root nodulation and disease resistance.</title>
        <authorList>
            <person name="Yuan L."/>
        </authorList>
    </citation>
    <scope>NUCLEOTIDE SEQUENCE [LARGE SCALE GENOMIC DNA]</scope>
    <source>
        <strain evidence="11">LY-2023</strain>
        <tissue evidence="11">Leaf</tissue>
    </source>
</reference>